<name>K4LHV5_THEPS</name>
<dbReference type="SUPFAM" id="SSF54001">
    <property type="entry name" value="Cysteine proteinases"/>
    <property type="match status" value="1"/>
</dbReference>
<protein>
    <submittedName>
        <fullName evidence="1">Uncharacterized protein</fullName>
    </submittedName>
</protein>
<reference evidence="1 2" key="1">
    <citation type="journal article" date="2012" name="BMC Genomics">
        <title>Genome-guided analysis of physiological and morphological traits of the fermentative acetate oxidizer Thermacetogenium phaeum.</title>
        <authorList>
            <person name="Oehler D."/>
            <person name="Poehlein A."/>
            <person name="Leimbach A."/>
            <person name="Muller N."/>
            <person name="Daniel R."/>
            <person name="Gottschalk G."/>
            <person name="Schink B."/>
        </authorList>
    </citation>
    <scope>NUCLEOTIDE SEQUENCE [LARGE SCALE GENOMIC DNA]</scope>
    <source>
        <strain evidence="2">ATCC BAA-254 / DSM 26808 / PB</strain>
    </source>
</reference>
<proteinExistence type="predicted"/>
<keyword evidence="2" id="KW-1185">Reference proteome</keyword>
<organism evidence="1 2">
    <name type="scientific">Thermacetogenium phaeum (strain ATCC BAA-254 / DSM 26808 / PB)</name>
    <dbReference type="NCBI Taxonomy" id="1089553"/>
    <lineage>
        <taxon>Bacteria</taxon>
        <taxon>Bacillati</taxon>
        <taxon>Bacillota</taxon>
        <taxon>Clostridia</taxon>
        <taxon>Thermoanaerobacterales</taxon>
        <taxon>Thermoanaerobacteraceae</taxon>
        <taxon>Thermacetogenium</taxon>
    </lineage>
</organism>
<dbReference type="KEGG" id="tpz:Tph_c13290"/>
<dbReference type="InterPro" id="IPR038765">
    <property type="entry name" value="Papain-like_cys_pep_sf"/>
</dbReference>
<sequence length="206" mass="22991">MRSKVFVFLFIVIFLLILCHVSKKIENYYQTKGEYPPLWIQLLASAGRGHFGTGNFGGTPNNLDLSLLEPGDILLGGNPGGSYGRYTHAGLYIGNNQVVTMYTASGIYLEPPTAYQHYQWAAILRVKASPAQKQAAVSYCRSQVGGAFFILTPKTENGLWYCSKLIWLAYLKQGIDLDPFNFYWVLPDAFIHSPNVEIIAVSEVQQ</sequence>
<evidence type="ECO:0000313" key="1">
    <source>
        <dbReference type="EMBL" id="AFV11545.1"/>
    </source>
</evidence>
<dbReference type="EMBL" id="CP003732">
    <property type="protein sequence ID" value="AFV11545.1"/>
    <property type="molecule type" value="Genomic_DNA"/>
</dbReference>
<gene>
    <name evidence="1" type="ordered locus">Tph_c13290</name>
</gene>
<dbReference type="HOGENOM" id="CLU_1331412_0_0_9"/>
<dbReference type="Proteomes" id="UP000000467">
    <property type="component" value="Chromosome"/>
</dbReference>
<dbReference type="eggNOG" id="COG3863">
    <property type="taxonomic scope" value="Bacteria"/>
</dbReference>
<dbReference type="STRING" id="1089553.Tph_c13290"/>
<dbReference type="Gene3D" id="3.90.1720.10">
    <property type="entry name" value="endopeptidase domain like (from Nostoc punctiforme)"/>
    <property type="match status" value="1"/>
</dbReference>
<accession>K4LHV5</accession>
<dbReference type="AlphaFoldDB" id="K4LHV5"/>
<evidence type="ECO:0000313" key="2">
    <source>
        <dbReference type="Proteomes" id="UP000000467"/>
    </source>
</evidence>